<dbReference type="OrthoDB" id="3344688at2759"/>
<reference evidence="1" key="1">
    <citation type="submission" date="2021-03" db="EMBL/GenBank/DDBJ databases">
        <title>Draft genome sequence of rust myrtle Austropuccinia psidii MF-1, a brazilian biotype.</title>
        <authorList>
            <person name="Quecine M.C."/>
            <person name="Pachon D.M.R."/>
            <person name="Bonatelli M.L."/>
            <person name="Correr F.H."/>
            <person name="Franceschini L.M."/>
            <person name="Leite T.F."/>
            <person name="Margarido G.R.A."/>
            <person name="Almeida C.A."/>
            <person name="Ferrarezi J.A."/>
            <person name="Labate C.A."/>
        </authorList>
    </citation>
    <scope>NUCLEOTIDE SEQUENCE</scope>
    <source>
        <strain evidence="1">MF-1</strain>
    </source>
</reference>
<dbReference type="AlphaFoldDB" id="A0A9Q3BST9"/>
<dbReference type="CDD" id="cd09272">
    <property type="entry name" value="RNase_HI_RT_Ty1"/>
    <property type="match status" value="1"/>
</dbReference>
<gene>
    <name evidence="1" type="ORF">O181_009941</name>
</gene>
<dbReference type="EMBL" id="AVOT02002403">
    <property type="protein sequence ID" value="MBW0470226.1"/>
    <property type="molecule type" value="Genomic_DNA"/>
</dbReference>
<keyword evidence="2" id="KW-1185">Reference proteome</keyword>
<evidence type="ECO:0000313" key="2">
    <source>
        <dbReference type="Proteomes" id="UP000765509"/>
    </source>
</evidence>
<sequence>MYADADWGNNPIDQISISGFTVNINTHLISWQLKKQQTVSHPTTEGKYKSLSDVTKETTWLMNLINEIQLPSSSLDPLLLNKNKGEIDLEVNDADHSEFKTKHMDIKFYFIWDLLKKGTMLSTHVPTT</sequence>
<organism evidence="1 2">
    <name type="scientific">Austropuccinia psidii MF-1</name>
    <dbReference type="NCBI Taxonomy" id="1389203"/>
    <lineage>
        <taxon>Eukaryota</taxon>
        <taxon>Fungi</taxon>
        <taxon>Dikarya</taxon>
        <taxon>Basidiomycota</taxon>
        <taxon>Pucciniomycotina</taxon>
        <taxon>Pucciniomycetes</taxon>
        <taxon>Pucciniales</taxon>
        <taxon>Sphaerophragmiaceae</taxon>
        <taxon>Austropuccinia</taxon>
    </lineage>
</organism>
<proteinExistence type="predicted"/>
<comment type="caution">
    <text evidence="1">The sequence shown here is derived from an EMBL/GenBank/DDBJ whole genome shotgun (WGS) entry which is preliminary data.</text>
</comment>
<dbReference type="PANTHER" id="PTHR11439:SF467">
    <property type="entry name" value="INTEGRASE CATALYTIC DOMAIN-CONTAINING PROTEIN"/>
    <property type="match status" value="1"/>
</dbReference>
<protein>
    <submittedName>
        <fullName evidence="1">Uncharacterized protein</fullName>
    </submittedName>
</protein>
<dbReference type="Proteomes" id="UP000765509">
    <property type="component" value="Unassembled WGS sequence"/>
</dbReference>
<evidence type="ECO:0000313" key="1">
    <source>
        <dbReference type="EMBL" id="MBW0470226.1"/>
    </source>
</evidence>
<name>A0A9Q3BST9_9BASI</name>
<accession>A0A9Q3BST9</accession>
<dbReference type="PANTHER" id="PTHR11439">
    <property type="entry name" value="GAG-POL-RELATED RETROTRANSPOSON"/>
    <property type="match status" value="1"/>
</dbReference>